<gene>
    <name evidence="1" type="ORF">EC844_101239</name>
</gene>
<dbReference type="OrthoDB" id="5587184at2"/>
<name>A0A4R1Y753_ACICA</name>
<dbReference type="EMBL" id="SLVJ01000001">
    <property type="protein sequence ID" value="TCM70965.1"/>
    <property type="molecule type" value="Genomic_DNA"/>
</dbReference>
<evidence type="ECO:0000313" key="2">
    <source>
        <dbReference type="Proteomes" id="UP000294963"/>
    </source>
</evidence>
<evidence type="ECO:0000313" key="1">
    <source>
        <dbReference type="EMBL" id="TCM70965.1"/>
    </source>
</evidence>
<comment type="caution">
    <text evidence="1">The sequence shown here is derived from an EMBL/GenBank/DDBJ whole genome shotgun (WGS) entry which is preliminary data.</text>
</comment>
<dbReference type="Gene3D" id="3.30.700.10">
    <property type="entry name" value="Glycoprotein, Type 4 Pilin"/>
    <property type="match status" value="1"/>
</dbReference>
<dbReference type="InterPro" id="IPR045584">
    <property type="entry name" value="Pilin-like"/>
</dbReference>
<protein>
    <submittedName>
        <fullName evidence="1">Prepilin-type N-terminal cleavage/methylation domain-containing protein</fullName>
    </submittedName>
</protein>
<proteinExistence type="predicted"/>
<dbReference type="Pfam" id="PF07963">
    <property type="entry name" value="N_methyl"/>
    <property type="match status" value="1"/>
</dbReference>
<dbReference type="AlphaFoldDB" id="A0A4R1Y753"/>
<dbReference type="NCBIfam" id="TIGR02532">
    <property type="entry name" value="IV_pilin_GFxxxE"/>
    <property type="match status" value="1"/>
</dbReference>
<dbReference type="InterPro" id="IPR012902">
    <property type="entry name" value="N_methyl_site"/>
</dbReference>
<accession>A0A4R1Y753</accession>
<dbReference type="Proteomes" id="UP000294963">
    <property type="component" value="Unassembled WGS sequence"/>
</dbReference>
<organism evidence="1 2">
    <name type="scientific">Acinetobacter calcoaceticus</name>
    <dbReference type="NCBI Taxonomy" id="471"/>
    <lineage>
        <taxon>Bacteria</taxon>
        <taxon>Pseudomonadati</taxon>
        <taxon>Pseudomonadota</taxon>
        <taxon>Gammaproteobacteria</taxon>
        <taxon>Moraxellales</taxon>
        <taxon>Moraxellaceae</taxon>
        <taxon>Acinetobacter</taxon>
        <taxon>Acinetobacter calcoaceticus/baumannii complex</taxon>
    </lineage>
</organism>
<reference evidence="1 2" key="1">
    <citation type="submission" date="2019-03" db="EMBL/GenBank/DDBJ databases">
        <title>Genomic analyses of the natural microbiome of Caenorhabditis elegans.</title>
        <authorList>
            <person name="Samuel B."/>
        </authorList>
    </citation>
    <scope>NUCLEOTIDE SEQUENCE [LARGE SCALE GENOMIC DNA]</scope>
    <source>
        <strain evidence="1 2">JUb89</strain>
    </source>
</reference>
<keyword evidence="2" id="KW-1185">Reference proteome</keyword>
<sequence>MDRMFKHKGFSLIEFMLTIAVLAVICMSAVPTFSRWIAVLQLQQSRQDLMATFMQARSQAILIRREVSVGLFAGQNTATQWYWIIRPTLQLRQPEQINQITFFSNGSVTAAQVSFRSSKIDTAARSASVGHKPRSEGEIYDELRFELCNVEHAMSQGFVVNRMGYIYATQDRACSSND</sequence>
<dbReference type="SUPFAM" id="SSF54523">
    <property type="entry name" value="Pili subunits"/>
    <property type="match status" value="1"/>
</dbReference>